<dbReference type="Proteomes" id="UP001550739">
    <property type="component" value="Unassembled WGS sequence"/>
</dbReference>
<accession>A0ABV2ZTD8</accession>
<dbReference type="Pfam" id="PF01135">
    <property type="entry name" value="PCMT"/>
    <property type="match status" value="1"/>
</dbReference>
<name>A0ABV2ZTD8_9ACTN</name>
<evidence type="ECO:0000313" key="2">
    <source>
        <dbReference type="Proteomes" id="UP001550739"/>
    </source>
</evidence>
<comment type="caution">
    <text evidence="1">The sequence shown here is derived from an EMBL/GenBank/DDBJ whole genome shotgun (WGS) entry which is preliminary data.</text>
</comment>
<dbReference type="RefSeq" id="WP_334578551.1">
    <property type="nucleotide sequence ID" value="NZ_JBEZVE010000023.1"/>
</dbReference>
<dbReference type="CDD" id="cd02440">
    <property type="entry name" value="AdoMet_MTases"/>
    <property type="match status" value="1"/>
</dbReference>
<proteinExistence type="predicted"/>
<protein>
    <submittedName>
        <fullName evidence="1">Protein-L-isoaspartate(D-aspartate) O-methyltransferase</fullName>
    </submittedName>
</protein>
<keyword evidence="2" id="KW-1185">Reference proteome</keyword>
<organism evidence="1 2">
    <name type="scientific">Streptomyces sp. 900129855</name>
    <dbReference type="NCBI Taxonomy" id="3155129"/>
    <lineage>
        <taxon>Bacteria</taxon>
        <taxon>Bacillati</taxon>
        <taxon>Actinomycetota</taxon>
        <taxon>Actinomycetes</taxon>
        <taxon>Kitasatosporales</taxon>
        <taxon>Streptomycetaceae</taxon>
        <taxon>Streptomyces</taxon>
    </lineage>
</organism>
<dbReference type="EMBL" id="JBEZVE010000023">
    <property type="protein sequence ID" value="MEU3785847.1"/>
    <property type="molecule type" value="Genomic_DNA"/>
</dbReference>
<dbReference type="InterPro" id="IPR029063">
    <property type="entry name" value="SAM-dependent_MTases_sf"/>
</dbReference>
<reference evidence="1 2" key="1">
    <citation type="submission" date="2024-06" db="EMBL/GenBank/DDBJ databases">
        <title>The Natural Products Discovery Center: Release of the First 8490 Sequenced Strains for Exploring Actinobacteria Biosynthetic Diversity.</title>
        <authorList>
            <person name="Kalkreuter E."/>
            <person name="Kautsar S.A."/>
            <person name="Yang D."/>
            <person name="Bader C.D."/>
            <person name="Teijaro C.N."/>
            <person name="Fluegel L."/>
            <person name="Davis C.M."/>
            <person name="Simpson J.R."/>
            <person name="Lauterbach L."/>
            <person name="Steele A.D."/>
            <person name="Gui C."/>
            <person name="Meng S."/>
            <person name="Li G."/>
            <person name="Viehrig K."/>
            <person name="Ye F."/>
            <person name="Su P."/>
            <person name="Kiefer A.F."/>
            <person name="Nichols A."/>
            <person name="Cepeda A.J."/>
            <person name="Yan W."/>
            <person name="Fan B."/>
            <person name="Jiang Y."/>
            <person name="Adhikari A."/>
            <person name="Zheng C.-J."/>
            <person name="Schuster L."/>
            <person name="Cowan T.M."/>
            <person name="Smanski M.J."/>
            <person name="Chevrette M.G."/>
            <person name="De Carvalho L.P.S."/>
            <person name="Shen B."/>
        </authorList>
    </citation>
    <scope>NUCLEOTIDE SEQUENCE [LARGE SCALE GENOMIC DNA]</scope>
    <source>
        <strain evidence="1 2">NPDC033843</strain>
    </source>
</reference>
<dbReference type="Gene3D" id="3.40.50.150">
    <property type="entry name" value="Vaccinia Virus protein VP39"/>
    <property type="match status" value="1"/>
</dbReference>
<gene>
    <name evidence="1" type="ORF">AB0E89_35800</name>
</gene>
<dbReference type="SUPFAM" id="SSF53335">
    <property type="entry name" value="S-adenosyl-L-methionine-dependent methyltransferases"/>
    <property type="match status" value="1"/>
</dbReference>
<sequence length="383" mass="42074">MDWQTHARRLADDAVRPESRWHSALAGTPRHLFVPRWWDHAGDGSGGWVLRDGPADTGAWLKSAYADTTLVTRVGALHADEADEADEADQHTAQGRPTSSSTLPTLVVTMYRHAFLRDDSRTLVVTGSGYGTALACARLRDQYVTSVDVDPHLVRTAGERLDTIGLHPTLAVCDITGELPGRFDRIVSTVAVESVPASWLRALNPGGRLVTTLAGTGLLVTADKTDDGGATGRVEWDRAAFMIARHGADYPPQREEMLERIRSREGDAVSRSPYPVVDVRNGWELWSTFAVHHPRVEHWYEETDGHRTAWMAHPDGSWARATGTGTDPAEVHQGGPLRLWDELDRIRRWWLADGYLNTYGARVTVTPAGVTTLARGGWAATLG</sequence>
<evidence type="ECO:0000313" key="1">
    <source>
        <dbReference type="EMBL" id="MEU3785847.1"/>
    </source>
</evidence>